<keyword evidence="4" id="KW-1185">Reference proteome</keyword>
<reference evidence="3 4" key="1">
    <citation type="journal article" date="2023" name="Plant Dis.">
        <title>First Report of Diplodia intermedia Causing Canker and Dieback Diseases on Apple Trees in Canada.</title>
        <authorList>
            <person name="Ellouze W."/>
            <person name="Ilyukhin E."/>
            <person name="Sulman M."/>
            <person name="Ali S."/>
        </authorList>
    </citation>
    <scope>NUCLEOTIDE SEQUENCE [LARGE SCALE GENOMIC DNA]</scope>
    <source>
        <strain evidence="3 4">M45-28</strain>
    </source>
</reference>
<feature type="chain" id="PRO_5047327508" evidence="2">
    <location>
        <begin position="24"/>
        <end position="157"/>
    </location>
</feature>
<evidence type="ECO:0000313" key="4">
    <source>
        <dbReference type="Proteomes" id="UP001521184"/>
    </source>
</evidence>
<feature type="compositionally biased region" description="Low complexity" evidence="1">
    <location>
        <begin position="87"/>
        <end position="97"/>
    </location>
</feature>
<proteinExistence type="predicted"/>
<evidence type="ECO:0000313" key="3">
    <source>
        <dbReference type="EMBL" id="KAL1635708.1"/>
    </source>
</evidence>
<gene>
    <name evidence="3" type="ORF">SLS58_010146</name>
</gene>
<comment type="caution">
    <text evidence="3">The sequence shown here is derived from an EMBL/GenBank/DDBJ whole genome shotgun (WGS) entry which is preliminary data.</text>
</comment>
<organism evidence="3 4">
    <name type="scientific">Diplodia intermedia</name>
    <dbReference type="NCBI Taxonomy" id="856260"/>
    <lineage>
        <taxon>Eukaryota</taxon>
        <taxon>Fungi</taxon>
        <taxon>Dikarya</taxon>
        <taxon>Ascomycota</taxon>
        <taxon>Pezizomycotina</taxon>
        <taxon>Dothideomycetes</taxon>
        <taxon>Dothideomycetes incertae sedis</taxon>
        <taxon>Botryosphaeriales</taxon>
        <taxon>Botryosphaeriaceae</taxon>
        <taxon>Diplodia</taxon>
    </lineage>
</organism>
<feature type="compositionally biased region" description="Polar residues" evidence="1">
    <location>
        <begin position="136"/>
        <end position="150"/>
    </location>
</feature>
<keyword evidence="2" id="KW-0732">Signal</keyword>
<evidence type="ECO:0000256" key="1">
    <source>
        <dbReference type="SAM" id="MobiDB-lite"/>
    </source>
</evidence>
<dbReference type="EMBL" id="JAKEKT020000111">
    <property type="protein sequence ID" value="KAL1635708.1"/>
    <property type="molecule type" value="Genomic_DNA"/>
</dbReference>
<name>A0ABR3T829_9PEZI</name>
<dbReference type="Proteomes" id="UP001521184">
    <property type="component" value="Unassembled WGS sequence"/>
</dbReference>
<feature type="region of interest" description="Disordered" evidence="1">
    <location>
        <begin position="78"/>
        <end position="157"/>
    </location>
</feature>
<evidence type="ECO:0000256" key="2">
    <source>
        <dbReference type="SAM" id="SignalP"/>
    </source>
</evidence>
<protein>
    <submittedName>
        <fullName evidence="3">Uncharacterized protein</fullName>
    </submittedName>
</protein>
<accession>A0ABR3T829</accession>
<feature type="signal peptide" evidence="2">
    <location>
        <begin position="1"/>
        <end position="23"/>
    </location>
</feature>
<sequence length="157" mass="16230">MWSTNNRFLVAFALIALANLAMGLDEIDLKSQRGRSKPLVKAPFLHENLVLRYAEPDPSTDRIETVDSQDLTTSLRNVVGSPGVTLPPVATGPTVHTGGVGGSPTTAAVPTTTDGVLGPNTKGSVPSGGNVVPDTASASGGSTRIQTATKTRVRRGQ</sequence>